<dbReference type="InterPro" id="IPR011129">
    <property type="entry name" value="CSD"/>
</dbReference>
<proteinExistence type="predicted"/>
<sequence>MTGKIARLTDRGFGFITPDGDDKDVFFHARSLSEGLLYDDLKEGEAVTFDLENGPKGPSAANVARPA</sequence>
<dbReference type="InterPro" id="IPR050181">
    <property type="entry name" value="Cold_shock_domain"/>
</dbReference>
<evidence type="ECO:0000313" key="6">
    <source>
        <dbReference type="Proteomes" id="UP000229344"/>
    </source>
</evidence>
<comment type="caution">
    <text evidence="5">The sequence shown here is derived from an EMBL/GenBank/DDBJ whole genome shotgun (WGS) entry which is preliminary data.</text>
</comment>
<dbReference type="GO" id="GO:0005737">
    <property type="term" value="C:cytoplasm"/>
    <property type="evidence" value="ECO:0007669"/>
    <property type="project" value="UniProtKB-SubCell"/>
</dbReference>
<keyword evidence="2" id="KW-0963">Cytoplasm</keyword>
<dbReference type="PIRSF" id="PIRSF002599">
    <property type="entry name" value="Cold_shock_A"/>
    <property type="match status" value="1"/>
</dbReference>
<evidence type="ECO:0000256" key="1">
    <source>
        <dbReference type="ARBA" id="ARBA00004496"/>
    </source>
</evidence>
<protein>
    <submittedName>
        <fullName evidence="5">Cold-shock protein</fullName>
    </submittedName>
</protein>
<dbReference type="InterPro" id="IPR002059">
    <property type="entry name" value="CSP_DNA-bd"/>
</dbReference>
<reference evidence="6" key="1">
    <citation type="submission" date="2017-09" db="EMBL/GenBank/DDBJ databases">
        <title>Depth-based differentiation of microbial function through sediment-hosted aquifers and enrichment of novel symbionts in the deep terrestrial subsurface.</title>
        <authorList>
            <person name="Probst A.J."/>
            <person name="Ladd B."/>
            <person name="Jarett J.K."/>
            <person name="Geller-Mcgrath D.E."/>
            <person name="Sieber C.M.K."/>
            <person name="Emerson J.B."/>
            <person name="Anantharaman K."/>
            <person name="Thomas B.C."/>
            <person name="Malmstrom R."/>
            <person name="Stieglmeier M."/>
            <person name="Klingl A."/>
            <person name="Woyke T."/>
            <person name="Ryan C.M."/>
            <person name="Banfield J.F."/>
        </authorList>
    </citation>
    <scope>NUCLEOTIDE SEQUENCE [LARGE SCALE GENOMIC DNA]</scope>
</reference>
<dbReference type="GO" id="GO:0003676">
    <property type="term" value="F:nucleic acid binding"/>
    <property type="evidence" value="ECO:0007669"/>
    <property type="project" value="InterPro"/>
</dbReference>
<dbReference type="AlphaFoldDB" id="A0A2H0UDY5"/>
<evidence type="ECO:0000313" key="5">
    <source>
        <dbReference type="EMBL" id="PIR84601.1"/>
    </source>
</evidence>
<dbReference type="SMART" id="SM00357">
    <property type="entry name" value="CSP"/>
    <property type="match status" value="1"/>
</dbReference>
<evidence type="ECO:0000256" key="2">
    <source>
        <dbReference type="ARBA" id="ARBA00022490"/>
    </source>
</evidence>
<dbReference type="InterPro" id="IPR012156">
    <property type="entry name" value="Cold_shock_CspA"/>
</dbReference>
<dbReference type="Proteomes" id="UP000229344">
    <property type="component" value="Unassembled WGS sequence"/>
</dbReference>
<comment type="subcellular location">
    <subcellularLocation>
        <location evidence="1 3">Cytoplasm</location>
    </subcellularLocation>
</comment>
<evidence type="ECO:0000259" key="4">
    <source>
        <dbReference type="PROSITE" id="PS51857"/>
    </source>
</evidence>
<dbReference type="PROSITE" id="PS51857">
    <property type="entry name" value="CSD_2"/>
    <property type="match status" value="1"/>
</dbReference>
<dbReference type="CDD" id="cd04458">
    <property type="entry name" value="CSP_CDS"/>
    <property type="match status" value="1"/>
</dbReference>
<accession>A0A2H0UDY5</accession>
<gene>
    <name evidence="5" type="ORF">COU16_03445</name>
</gene>
<dbReference type="InterPro" id="IPR019844">
    <property type="entry name" value="CSD_CS"/>
</dbReference>
<dbReference type="PANTHER" id="PTHR11544">
    <property type="entry name" value="COLD SHOCK DOMAIN CONTAINING PROTEINS"/>
    <property type="match status" value="1"/>
</dbReference>
<dbReference type="Gene3D" id="2.40.50.140">
    <property type="entry name" value="Nucleic acid-binding proteins"/>
    <property type="match status" value="1"/>
</dbReference>
<evidence type="ECO:0000256" key="3">
    <source>
        <dbReference type="RuleBase" id="RU000408"/>
    </source>
</evidence>
<dbReference type="SUPFAM" id="SSF50249">
    <property type="entry name" value="Nucleic acid-binding proteins"/>
    <property type="match status" value="1"/>
</dbReference>
<dbReference type="EMBL" id="PFBI01000006">
    <property type="protein sequence ID" value="PIR84601.1"/>
    <property type="molecule type" value="Genomic_DNA"/>
</dbReference>
<name>A0A2H0UDY5_9BACT</name>
<dbReference type="Pfam" id="PF00313">
    <property type="entry name" value="CSD"/>
    <property type="match status" value="1"/>
</dbReference>
<dbReference type="InterPro" id="IPR012340">
    <property type="entry name" value="NA-bd_OB-fold"/>
</dbReference>
<feature type="domain" description="CSD" evidence="4">
    <location>
        <begin position="1"/>
        <end position="65"/>
    </location>
</feature>
<dbReference type="PROSITE" id="PS00352">
    <property type="entry name" value="CSD_1"/>
    <property type="match status" value="1"/>
</dbReference>
<organism evidence="5 6">
    <name type="scientific">Candidatus Kaiserbacteria bacterium CG10_big_fil_rev_8_21_14_0_10_47_16</name>
    <dbReference type="NCBI Taxonomy" id="1974608"/>
    <lineage>
        <taxon>Bacteria</taxon>
        <taxon>Candidatus Kaiseribacteriota</taxon>
    </lineage>
</organism>